<feature type="signal peptide" evidence="1">
    <location>
        <begin position="1"/>
        <end position="21"/>
    </location>
</feature>
<sequence length="108" mass="12433">MKISAITIVILLFTICELSLQAPTYVFKSDNFENDEIETFMKNRREIDVDVAEEGEAKAAAQNPVNDNDEGINLVKHRSKRCLKCETICTQWFQPCQIQCHFQNSPCY</sequence>
<dbReference type="AlphaFoldDB" id="A0A914QQL8"/>
<keyword evidence="2" id="KW-1185">Reference proteome</keyword>
<evidence type="ECO:0000256" key="1">
    <source>
        <dbReference type="SAM" id="SignalP"/>
    </source>
</evidence>
<organism evidence="2 3">
    <name type="scientific">Panagrolaimus davidi</name>
    <dbReference type="NCBI Taxonomy" id="227884"/>
    <lineage>
        <taxon>Eukaryota</taxon>
        <taxon>Metazoa</taxon>
        <taxon>Ecdysozoa</taxon>
        <taxon>Nematoda</taxon>
        <taxon>Chromadorea</taxon>
        <taxon>Rhabditida</taxon>
        <taxon>Tylenchina</taxon>
        <taxon>Panagrolaimomorpha</taxon>
        <taxon>Panagrolaimoidea</taxon>
        <taxon>Panagrolaimidae</taxon>
        <taxon>Panagrolaimus</taxon>
    </lineage>
</organism>
<feature type="chain" id="PRO_5036765284" evidence="1">
    <location>
        <begin position="22"/>
        <end position="108"/>
    </location>
</feature>
<keyword evidence="1" id="KW-0732">Signal</keyword>
<reference evidence="3" key="1">
    <citation type="submission" date="2022-11" db="UniProtKB">
        <authorList>
            <consortium name="WormBaseParasite"/>
        </authorList>
    </citation>
    <scope>IDENTIFICATION</scope>
</reference>
<name>A0A914QQL8_9BILA</name>
<dbReference type="Proteomes" id="UP000887578">
    <property type="component" value="Unplaced"/>
</dbReference>
<evidence type="ECO:0000313" key="2">
    <source>
        <dbReference type="Proteomes" id="UP000887578"/>
    </source>
</evidence>
<evidence type="ECO:0000313" key="3">
    <source>
        <dbReference type="WBParaSite" id="PDA_v2.g29666.t1"/>
    </source>
</evidence>
<accession>A0A914QQL8</accession>
<proteinExistence type="predicted"/>
<dbReference type="WBParaSite" id="PDA_v2.g29666.t1">
    <property type="protein sequence ID" value="PDA_v2.g29666.t1"/>
    <property type="gene ID" value="PDA_v2.g29666"/>
</dbReference>
<protein>
    <submittedName>
        <fullName evidence="3">Uncharacterized protein</fullName>
    </submittedName>
</protein>